<dbReference type="SUPFAM" id="SSF47188">
    <property type="entry name" value="Hemerythrin-like"/>
    <property type="match status" value="1"/>
</dbReference>
<accession>A0A1J5QLQ1</accession>
<dbReference type="EMBL" id="MLJW01000618">
    <property type="protein sequence ID" value="OIQ84430.1"/>
    <property type="molecule type" value="Genomic_DNA"/>
</dbReference>
<dbReference type="InterPro" id="IPR012312">
    <property type="entry name" value="Hemerythrin-like"/>
</dbReference>
<comment type="caution">
    <text evidence="5">The sequence shown here is derived from an EMBL/GenBank/DDBJ whole genome shotgun (WGS) entry which is preliminary data.</text>
</comment>
<proteinExistence type="inferred from homology"/>
<dbReference type="Gene3D" id="1.20.120.50">
    <property type="entry name" value="Hemerythrin-like"/>
    <property type="match status" value="1"/>
</dbReference>
<protein>
    <recommendedName>
        <fullName evidence="4">Hemerythrin-like domain-containing protein</fullName>
    </recommendedName>
</protein>
<evidence type="ECO:0000256" key="1">
    <source>
        <dbReference type="ARBA" id="ARBA00010587"/>
    </source>
</evidence>
<evidence type="ECO:0000313" key="5">
    <source>
        <dbReference type="EMBL" id="OIQ84430.1"/>
    </source>
</evidence>
<dbReference type="GO" id="GO:0046872">
    <property type="term" value="F:metal ion binding"/>
    <property type="evidence" value="ECO:0007669"/>
    <property type="project" value="UniProtKB-KW"/>
</dbReference>
<keyword evidence="3" id="KW-0408">Iron</keyword>
<evidence type="ECO:0000256" key="3">
    <source>
        <dbReference type="ARBA" id="ARBA00023004"/>
    </source>
</evidence>
<comment type="similarity">
    <text evidence="1">Belongs to the hemerythrin family.</text>
</comment>
<evidence type="ECO:0000259" key="4">
    <source>
        <dbReference type="Pfam" id="PF01814"/>
    </source>
</evidence>
<sequence length="163" mass="18545">MLHPDHVSSELSAEERLLLDEEHARLERFLVDLRDTCENFSAQGDCFSCSRAQVATCQGRLNSFNYDFLDLVAAHFENEETIMLNSLKAADEDVYFICHRAEHARLMTEVKDLMRESAVLSRQGNPSEAIRNLERKVAEMFGDHAHVFDVPFLQITQGADAGR</sequence>
<dbReference type="Pfam" id="PF01814">
    <property type="entry name" value="Hemerythrin"/>
    <property type="match status" value="1"/>
</dbReference>
<evidence type="ECO:0000256" key="2">
    <source>
        <dbReference type="ARBA" id="ARBA00022723"/>
    </source>
</evidence>
<keyword evidence="2" id="KW-0479">Metal-binding</keyword>
<reference evidence="5" key="1">
    <citation type="submission" date="2016-10" db="EMBL/GenBank/DDBJ databases">
        <title>Sequence of Gallionella enrichment culture.</title>
        <authorList>
            <person name="Poehlein A."/>
            <person name="Muehling M."/>
            <person name="Daniel R."/>
        </authorList>
    </citation>
    <scope>NUCLEOTIDE SEQUENCE</scope>
</reference>
<name>A0A1J5QLQ1_9ZZZZ</name>
<feature type="domain" description="Hemerythrin-like" evidence="4">
    <location>
        <begin position="18"/>
        <end position="145"/>
    </location>
</feature>
<organism evidence="5">
    <name type="scientific">mine drainage metagenome</name>
    <dbReference type="NCBI Taxonomy" id="410659"/>
    <lineage>
        <taxon>unclassified sequences</taxon>
        <taxon>metagenomes</taxon>
        <taxon>ecological metagenomes</taxon>
    </lineage>
</organism>
<gene>
    <name evidence="5" type="ORF">GALL_337400</name>
</gene>
<dbReference type="AlphaFoldDB" id="A0A1J5QLQ1"/>
<dbReference type="InterPro" id="IPR035938">
    <property type="entry name" value="Hemerythrin-like_sf"/>
</dbReference>